<dbReference type="Proteomes" id="UP000596387">
    <property type="component" value="Plasmid p-SCP4"/>
</dbReference>
<feature type="transmembrane region" description="Helical" evidence="1">
    <location>
        <begin position="44"/>
        <end position="63"/>
    </location>
</feature>
<accession>A0ABX7FFD4</accession>
<reference evidence="2 3" key="1">
    <citation type="submission" date="2019-12" db="EMBL/GenBank/DDBJ databases">
        <title>Complete Genome Sequence of a Quorum-Sensing Bacterium,Rhodobacteraceae bacterium C31, Isolated from a marine microalgae symbiotic bacteria.</title>
        <authorList>
            <person name="Zhang Y."/>
        </authorList>
    </citation>
    <scope>NUCLEOTIDE SEQUENCE [LARGE SCALE GENOMIC DNA]</scope>
    <source>
        <strain evidence="2 3">C31</strain>
        <plasmid evidence="2 3">p-SCP4</plasmid>
    </source>
</reference>
<dbReference type="Gene3D" id="3.20.20.70">
    <property type="entry name" value="Aldolase class I"/>
    <property type="match status" value="1"/>
</dbReference>
<keyword evidence="1" id="KW-0812">Transmembrane</keyword>
<protein>
    <submittedName>
        <fullName evidence="2">Uncharacterized protein</fullName>
    </submittedName>
</protein>
<keyword evidence="2" id="KW-0614">Plasmid</keyword>
<evidence type="ECO:0000313" key="3">
    <source>
        <dbReference type="Proteomes" id="UP000596387"/>
    </source>
</evidence>
<keyword evidence="3" id="KW-1185">Reference proteome</keyword>
<organism evidence="2 3">
    <name type="scientific">Ponticoccus alexandrii</name>
    <dbReference type="NCBI Taxonomy" id="1943633"/>
    <lineage>
        <taxon>Bacteria</taxon>
        <taxon>Pseudomonadati</taxon>
        <taxon>Pseudomonadota</taxon>
        <taxon>Alphaproteobacteria</taxon>
        <taxon>Rhodobacterales</taxon>
        <taxon>Roseobacteraceae</taxon>
        <taxon>Ponticoccus</taxon>
    </lineage>
</organism>
<name>A0ABX7FFD4_9RHOB</name>
<dbReference type="InterPro" id="IPR013785">
    <property type="entry name" value="Aldolase_TIM"/>
</dbReference>
<gene>
    <name evidence="2" type="ORF">GQA70_22185</name>
</gene>
<dbReference type="EMBL" id="CP047170">
    <property type="protein sequence ID" value="QRF69073.1"/>
    <property type="molecule type" value="Genomic_DNA"/>
</dbReference>
<feature type="transmembrane region" description="Helical" evidence="1">
    <location>
        <begin position="12"/>
        <end position="32"/>
    </location>
</feature>
<dbReference type="InterPro" id="IPR008567">
    <property type="entry name" value="BKACE"/>
</dbReference>
<keyword evidence="1" id="KW-0472">Membrane</keyword>
<proteinExistence type="predicted"/>
<keyword evidence="1" id="KW-1133">Transmembrane helix</keyword>
<dbReference type="Pfam" id="PF05853">
    <property type="entry name" value="BKACE"/>
    <property type="match status" value="1"/>
</dbReference>
<evidence type="ECO:0000313" key="2">
    <source>
        <dbReference type="EMBL" id="QRF69073.1"/>
    </source>
</evidence>
<evidence type="ECO:0000256" key="1">
    <source>
        <dbReference type="SAM" id="Phobius"/>
    </source>
</evidence>
<sequence>MGLGIRVRVTVLPNTGLNIASVCFLIMSAQMYSRMLTFSGVPLAFSAMAAVAALMGGPVRVGLEGSLFIKRGKLAQSNARQAEKIKSTLEAQGNRIATPAEARAILGFKGADKVRV</sequence>
<geneLocation type="plasmid" evidence="2 3">
    <name>p-SCP4</name>
</geneLocation>